<organism evidence="3 4">
    <name type="scientific">Bifidobacterium jacchi</name>
    <dbReference type="NCBI Taxonomy" id="2490545"/>
    <lineage>
        <taxon>Bacteria</taxon>
        <taxon>Bacillati</taxon>
        <taxon>Actinomycetota</taxon>
        <taxon>Actinomycetes</taxon>
        <taxon>Bifidobacteriales</taxon>
        <taxon>Bifidobacteriaceae</taxon>
        <taxon>Bifidobacterium</taxon>
    </lineage>
</organism>
<keyword evidence="3" id="KW-0378">Hydrolase</keyword>
<dbReference type="GO" id="GO:0030655">
    <property type="term" value="P:beta-lactam antibiotic catabolic process"/>
    <property type="evidence" value="ECO:0007669"/>
    <property type="project" value="InterPro"/>
</dbReference>
<sequence>MRMRIGLRHAATSATVAMALIASGLSPNAVAAVAAASTTMPYPFGPSTKADHTPDESGDDSDWDAQAVLLNAMIERTRTLPELLRIGMGDPSTQDKEPLHDLTDEVRGSLDDLFAGAESYAMVVRDARTGYELVNINGGRVFVSASTYKLYVARDMATMVESGALSWQSALNGMTLESCLDTMIVNSDNDCPIAWLTSVSSNDETTARAVAAGASGTVFGNDGIVRTTADDLSSILEDFYHRNGLTDESVDRILALMERQIYREGIPAAFDDDVTVADKVGFLDAYLNDAGIVYSAKGDLIVVVLTNGSSWDDIAQAVRIVYQAL</sequence>
<proteinExistence type="predicted"/>
<dbReference type="InterPro" id="IPR012338">
    <property type="entry name" value="Beta-lactam/transpept-like"/>
</dbReference>
<dbReference type="PANTHER" id="PTHR35333">
    <property type="entry name" value="BETA-LACTAMASE"/>
    <property type="match status" value="1"/>
</dbReference>
<gene>
    <name evidence="3" type="ORF">EHS19_03770</name>
</gene>
<dbReference type="Pfam" id="PF13354">
    <property type="entry name" value="Beta-lactamase2"/>
    <property type="match status" value="1"/>
</dbReference>
<comment type="caution">
    <text evidence="3">The sequence shown here is derived from an EMBL/GenBank/DDBJ whole genome shotgun (WGS) entry which is preliminary data.</text>
</comment>
<reference evidence="3 4" key="1">
    <citation type="journal article" date="2019" name="Int. J. Syst. Evol. Microbiol.">
        <title>Bifidobacterium jacchi sp. nov., isolated from the faeces of a baby common marmoset (Callithrix jacchus).</title>
        <authorList>
            <person name="Modesto M."/>
            <person name="Watanabe K."/>
            <person name="Arita M."/>
            <person name="Satti M."/>
            <person name="Oki K."/>
            <person name="Sciavilla P."/>
            <person name="Patavino C."/>
            <person name="Camma C."/>
            <person name="Michelini S."/>
            <person name="Sgorbati B."/>
            <person name="Mattarelli P."/>
        </authorList>
    </citation>
    <scope>NUCLEOTIDE SEQUENCE [LARGE SCALE GENOMIC DNA]</scope>
    <source>
        <strain evidence="3 4">MRM 9.3</strain>
    </source>
</reference>
<dbReference type="InterPro" id="IPR000871">
    <property type="entry name" value="Beta-lactam_class-A"/>
</dbReference>
<feature type="chain" id="PRO_5024826720" evidence="1">
    <location>
        <begin position="32"/>
        <end position="325"/>
    </location>
</feature>
<feature type="domain" description="Beta-lactamase class A catalytic" evidence="2">
    <location>
        <begin position="122"/>
        <end position="306"/>
    </location>
</feature>
<dbReference type="GO" id="GO:0046677">
    <property type="term" value="P:response to antibiotic"/>
    <property type="evidence" value="ECO:0007669"/>
    <property type="project" value="InterPro"/>
</dbReference>
<dbReference type="RefSeq" id="WP_151916452.1">
    <property type="nucleotide sequence ID" value="NZ_RQSP01000008.1"/>
</dbReference>
<evidence type="ECO:0000313" key="3">
    <source>
        <dbReference type="EMBL" id="KAB5607753.1"/>
    </source>
</evidence>
<name>A0A5N5RKT2_9BIFI</name>
<dbReference type="Gene3D" id="3.40.710.10">
    <property type="entry name" value="DD-peptidase/beta-lactamase superfamily"/>
    <property type="match status" value="1"/>
</dbReference>
<dbReference type="EMBL" id="RQSP01000008">
    <property type="protein sequence ID" value="KAB5607753.1"/>
    <property type="molecule type" value="Genomic_DNA"/>
</dbReference>
<feature type="signal peptide" evidence="1">
    <location>
        <begin position="1"/>
        <end position="31"/>
    </location>
</feature>
<dbReference type="SUPFAM" id="SSF56601">
    <property type="entry name" value="beta-lactamase/transpeptidase-like"/>
    <property type="match status" value="1"/>
</dbReference>
<dbReference type="PANTHER" id="PTHR35333:SF3">
    <property type="entry name" value="BETA-LACTAMASE-TYPE TRANSPEPTIDASE FOLD CONTAINING PROTEIN"/>
    <property type="match status" value="1"/>
</dbReference>
<keyword evidence="4" id="KW-1185">Reference proteome</keyword>
<protein>
    <submittedName>
        <fullName evidence="3">Serine hydrolase</fullName>
    </submittedName>
</protein>
<keyword evidence="1" id="KW-0732">Signal</keyword>
<evidence type="ECO:0000313" key="4">
    <source>
        <dbReference type="Proteomes" id="UP000326336"/>
    </source>
</evidence>
<evidence type="ECO:0000256" key="1">
    <source>
        <dbReference type="SAM" id="SignalP"/>
    </source>
</evidence>
<dbReference type="Proteomes" id="UP000326336">
    <property type="component" value="Unassembled WGS sequence"/>
</dbReference>
<dbReference type="GO" id="GO:0008800">
    <property type="term" value="F:beta-lactamase activity"/>
    <property type="evidence" value="ECO:0007669"/>
    <property type="project" value="InterPro"/>
</dbReference>
<dbReference type="InterPro" id="IPR045155">
    <property type="entry name" value="Beta-lactam_cat"/>
</dbReference>
<accession>A0A5N5RKT2</accession>
<dbReference type="AlphaFoldDB" id="A0A5N5RKT2"/>
<evidence type="ECO:0000259" key="2">
    <source>
        <dbReference type="Pfam" id="PF13354"/>
    </source>
</evidence>
<dbReference type="OrthoDB" id="9803967at2"/>